<keyword evidence="3 8" id="KW-0808">Transferase</keyword>
<keyword evidence="9" id="KW-1185">Reference proteome</keyword>
<gene>
    <name evidence="8" type="primary">prmC</name>
    <name evidence="8" type="ORF">SUBVAR_06178</name>
</gene>
<accession>D1PP64</accession>
<dbReference type="NCBIfam" id="TIGR03534">
    <property type="entry name" value="RF_mod_PrmC"/>
    <property type="match status" value="1"/>
</dbReference>
<dbReference type="InterPro" id="IPR007848">
    <property type="entry name" value="Small_mtfrase_dom"/>
</dbReference>
<comment type="catalytic activity">
    <reaction evidence="5">
        <text>L-glutaminyl-[peptide chain release factor] + S-adenosyl-L-methionine = N(5)-methyl-L-glutaminyl-[peptide chain release factor] + S-adenosyl-L-homocysteine + H(+)</text>
        <dbReference type="Rhea" id="RHEA:42896"/>
        <dbReference type="Rhea" id="RHEA-COMP:10271"/>
        <dbReference type="Rhea" id="RHEA-COMP:10272"/>
        <dbReference type="ChEBI" id="CHEBI:15378"/>
        <dbReference type="ChEBI" id="CHEBI:30011"/>
        <dbReference type="ChEBI" id="CHEBI:57856"/>
        <dbReference type="ChEBI" id="CHEBI:59789"/>
        <dbReference type="ChEBI" id="CHEBI:61891"/>
        <dbReference type="EC" id="2.1.1.297"/>
    </reaction>
</comment>
<evidence type="ECO:0000313" key="8">
    <source>
        <dbReference type="EMBL" id="EFB75560.1"/>
    </source>
</evidence>
<dbReference type="Pfam" id="PF17827">
    <property type="entry name" value="PrmC_N"/>
    <property type="match status" value="1"/>
</dbReference>
<dbReference type="Pfam" id="PF05175">
    <property type="entry name" value="MTS"/>
    <property type="match status" value="1"/>
</dbReference>
<dbReference type="GO" id="GO:0102559">
    <property type="term" value="F:peptide chain release factor N(5)-glutamine methyltransferase activity"/>
    <property type="evidence" value="ECO:0007669"/>
    <property type="project" value="UniProtKB-EC"/>
</dbReference>
<proteinExistence type="predicted"/>
<dbReference type="InterPro" id="IPR004556">
    <property type="entry name" value="HemK-like"/>
</dbReference>
<reference evidence="8" key="1">
    <citation type="submission" date="2009-12" db="EMBL/GenBank/DDBJ databases">
        <authorList>
            <person name="Weinstock G."/>
            <person name="Sodergren E."/>
            <person name="Clifton S."/>
            <person name="Fulton L."/>
            <person name="Fulton B."/>
            <person name="Courtney L."/>
            <person name="Fronick C."/>
            <person name="Harrison M."/>
            <person name="Strong C."/>
            <person name="Farmer C."/>
            <person name="Delahaunty K."/>
            <person name="Markovic C."/>
            <person name="Hall O."/>
            <person name="Minx P."/>
            <person name="Tomlinson C."/>
            <person name="Mitreva M."/>
            <person name="Nelson J."/>
            <person name="Hou S."/>
            <person name="Wollam A."/>
            <person name="Pepin K.H."/>
            <person name="Johnson M."/>
            <person name="Bhonagiri V."/>
            <person name="Nash W.E."/>
            <person name="Warren W."/>
            <person name="Chinwalla A."/>
            <person name="Mardis E.R."/>
            <person name="Wilson R.K."/>
        </authorList>
    </citation>
    <scope>NUCLEOTIDE SEQUENCE [LARGE SCALE GENOMIC DNA]</scope>
    <source>
        <strain evidence="8">DSM 15176</strain>
    </source>
</reference>
<dbReference type="Proteomes" id="UP000003438">
    <property type="component" value="Unassembled WGS sequence"/>
</dbReference>
<protein>
    <recommendedName>
        <fullName evidence="1">peptide chain release factor N(5)-glutamine methyltransferase</fullName>
        <ecNumber evidence="1">2.1.1.297</ecNumber>
    </recommendedName>
</protein>
<dbReference type="EMBL" id="ACBY02000025">
    <property type="protein sequence ID" value="EFB75560.1"/>
    <property type="molecule type" value="Genomic_DNA"/>
</dbReference>
<dbReference type="NCBIfam" id="TIGR00536">
    <property type="entry name" value="hemK_fam"/>
    <property type="match status" value="1"/>
</dbReference>
<evidence type="ECO:0000256" key="4">
    <source>
        <dbReference type="ARBA" id="ARBA00022691"/>
    </source>
</evidence>
<organism evidence="8 9">
    <name type="scientific">Subdoligranulum variabile DSM 15176</name>
    <dbReference type="NCBI Taxonomy" id="411471"/>
    <lineage>
        <taxon>Bacteria</taxon>
        <taxon>Bacillati</taxon>
        <taxon>Bacillota</taxon>
        <taxon>Clostridia</taxon>
        <taxon>Eubacteriales</taxon>
        <taxon>Oscillospiraceae</taxon>
        <taxon>Subdoligranulum</taxon>
    </lineage>
</organism>
<feature type="domain" description="Methyltransferase small" evidence="6">
    <location>
        <begin position="100"/>
        <end position="187"/>
    </location>
</feature>
<feature type="domain" description="Release factor glutamine methyltransferase N-terminal" evidence="7">
    <location>
        <begin position="4"/>
        <end position="68"/>
    </location>
</feature>
<dbReference type="Gene3D" id="1.10.8.10">
    <property type="entry name" value="DNA helicase RuvA subunit, C-terminal domain"/>
    <property type="match status" value="1"/>
</dbReference>
<evidence type="ECO:0000256" key="5">
    <source>
        <dbReference type="ARBA" id="ARBA00048391"/>
    </source>
</evidence>
<dbReference type="eggNOG" id="COG2890">
    <property type="taxonomic scope" value="Bacteria"/>
</dbReference>
<dbReference type="PROSITE" id="PS00092">
    <property type="entry name" value="N6_MTASE"/>
    <property type="match status" value="1"/>
</dbReference>
<dbReference type="AlphaFoldDB" id="D1PP64"/>
<evidence type="ECO:0000256" key="1">
    <source>
        <dbReference type="ARBA" id="ARBA00012771"/>
    </source>
</evidence>
<evidence type="ECO:0000256" key="3">
    <source>
        <dbReference type="ARBA" id="ARBA00022679"/>
    </source>
</evidence>
<evidence type="ECO:0000313" key="9">
    <source>
        <dbReference type="Proteomes" id="UP000003438"/>
    </source>
</evidence>
<dbReference type="GO" id="GO:0032259">
    <property type="term" value="P:methylation"/>
    <property type="evidence" value="ECO:0007669"/>
    <property type="project" value="UniProtKB-KW"/>
</dbReference>
<dbReference type="InterPro" id="IPR029063">
    <property type="entry name" value="SAM-dependent_MTases_sf"/>
</dbReference>
<dbReference type="Gene3D" id="3.40.50.150">
    <property type="entry name" value="Vaccinia Virus protein VP39"/>
    <property type="match status" value="1"/>
</dbReference>
<dbReference type="InterPro" id="IPR019874">
    <property type="entry name" value="RF_methyltr_PrmC"/>
</dbReference>
<dbReference type="GO" id="GO:0003676">
    <property type="term" value="F:nucleic acid binding"/>
    <property type="evidence" value="ECO:0007669"/>
    <property type="project" value="InterPro"/>
</dbReference>
<keyword evidence="4" id="KW-0949">S-adenosyl-L-methionine</keyword>
<dbReference type="EC" id="2.1.1.297" evidence="1"/>
<evidence type="ECO:0000259" key="6">
    <source>
        <dbReference type="Pfam" id="PF05175"/>
    </source>
</evidence>
<dbReference type="PANTHER" id="PTHR18895">
    <property type="entry name" value="HEMK METHYLTRANSFERASE"/>
    <property type="match status" value="1"/>
</dbReference>
<name>D1PP64_9FIRM</name>
<dbReference type="RefSeq" id="WP_007047544.1">
    <property type="nucleotide sequence ID" value="NZ_GG704769.1"/>
</dbReference>
<dbReference type="SUPFAM" id="SSF53335">
    <property type="entry name" value="S-adenosyl-L-methionine-dependent methyltransferases"/>
    <property type="match status" value="1"/>
</dbReference>
<dbReference type="InterPro" id="IPR002052">
    <property type="entry name" value="DNA_methylase_N6_adenine_CS"/>
</dbReference>
<sequence length="276" mass="30096">MNAAFQSLCARLQAAGVPDARFDAAQLYRFVTRRDPRLDDGPTDAEAARLDVLATRRAAREPLQYLLGEWDFLDFTLKVGPGVLCPRADSEVVCETAIELLRNVPHPTVLDLCAGTGCLGLGVARAYPDARVTCVEKSGDAWPYLQANTMDTGVETVRADVFSWYRTLAPESVDLILSNPPYLTAGEMRALMPETSHEPAMALDGGTDGLDFYRLLCARYKAALRPGGWLVLEIGCAQAAQVLALGGQYGWQNGRCRKDYGGNDRVVVLQKPEKDG</sequence>
<evidence type="ECO:0000256" key="2">
    <source>
        <dbReference type="ARBA" id="ARBA00022603"/>
    </source>
</evidence>
<dbReference type="InterPro" id="IPR050320">
    <property type="entry name" value="N5-glutamine_MTase"/>
</dbReference>
<dbReference type="HOGENOM" id="CLU_018398_3_1_9"/>
<dbReference type="InterPro" id="IPR040758">
    <property type="entry name" value="PrmC_N"/>
</dbReference>
<dbReference type="PANTHER" id="PTHR18895:SF74">
    <property type="entry name" value="MTRF1L RELEASE FACTOR GLUTAMINE METHYLTRANSFERASE"/>
    <property type="match status" value="1"/>
</dbReference>
<keyword evidence="2 8" id="KW-0489">Methyltransferase</keyword>
<comment type="caution">
    <text evidence="8">The sequence shown here is derived from an EMBL/GenBank/DDBJ whole genome shotgun (WGS) entry which is preliminary data.</text>
</comment>
<dbReference type="CDD" id="cd02440">
    <property type="entry name" value="AdoMet_MTases"/>
    <property type="match status" value="1"/>
</dbReference>
<evidence type="ECO:0000259" key="7">
    <source>
        <dbReference type="Pfam" id="PF17827"/>
    </source>
</evidence>
<dbReference type="STRING" id="411471.SUBVAR_06178"/>